<evidence type="ECO:0000259" key="5">
    <source>
        <dbReference type="Pfam" id="PF25876"/>
    </source>
</evidence>
<dbReference type="RefSeq" id="WP_077926037.1">
    <property type="nucleotide sequence ID" value="NZ_BAABKE010000001.1"/>
</dbReference>
<feature type="domain" description="Multidrug resistance protein MdtA-like alpha-helical hairpin" evidence="5">
    <location>
        <begin position="106"/>
        <end position="175"/>
    </location>
</feature>
<name>A0ABP9MCI7_9GAMM</name>
<accession>A0ABP9MCI7</accession>
<evidence type="ECO:0000256" key="2">
    <source>
        <dbReference type="ARBA" id="ARBA00009477"/>
    </source>
</evidence>
<evidence type="ECO:0000256" key="3">
    <source>
        <dbReference type="SAM" id="Coils"/>
    </source>
</evidence>
<keyword evidence="3" id="KW-0175">Coiled coil</keyword>
<feature type="chain" id="PRO_5046061328" evidence="4">
    <location>
        <begin position="25"/>
        <end position="406"/>
    </location>
</feature>
<evidence type="ECO:0000259" key="7">
    <source>
        <dbReference type="Pfam" id="PF25944"/>
    </source>
</evidence>
<dbReference type="NCBIfam" id="TIGR01730">
    <property type="entry name" value="RND_mfp"/>
    <property type="match status" value="1"/>
</dbReference>
<gene>
    <name evidence="9" type="ORF">GCM10023338_00700</name>
</gene>
<dbReference type="SUPFAM" id="SSF111369">
    <property type="entry name" value="HlyD-like secretion proteins"/>
    <property type="match status" value="1"/>
</dbReference>
<evidence type="ECO:0000313" key="9">
    <source>
        <dbReference type="EMBL" id="GAA5093546.1"/>
    </source>
</evidence>
<feature type="coiled-coil region" evidence="3">
    <location>
        <begin position="144"/>
        <end position="171"/>
    </location>
</feature>
<evidence type="ECO:0000256" key="1">
    <source>
        <dbReference type="ARBA" id="ARBA00004519"/>
    </source>
</evidence>
<proteinExistence type="inferred from homology"/>
<feature type="domain" description="Multidrug resistance protein MdtA-like beta-barrel" evidence="7">
    <location>
        <begin position="212"/>
        <end position="309"/>
    </location>
</feature>
<dbReference type="InterPro" id="IPR058627">
    <property type="entry name" value="MdtA-like_C"/>
</dbReference>
<sequence length="406" mass="44231">MNKIKLLKSSRWFLLVMSVIAVSACSDTKQEAVSGSHTVDVVVADVEAKDVLLKTELPGRTKASKIAEVRPQVGGIILHQNFNEGSYVEENETLYQIDPATYEAALKQAEAGLAQAEANQFAAAEKAKRINALSSSKAVSKQDVDDANSLLIQANAQVTAAKAEVNNAEIRLNYTKMLAPISGQIGRSNFTQGALVAAGQPLEMAVIQQNDPMRVDITYSAREFSRIQKMFRDNLLTNPNASASTLSDDVNFTVNLVLDGGDIYAHQGKVKFSDRTVDPTTGSILIQAEFPNSEQLLLPGLFVRSIVELGILKDAIEIPQKSVFRDSKGDSYVFVVTEGNKIETRAINIRQSNGNNWLIESGLNAGEKVVVEGIQQIQNMLRRGGELTVKIIEPKTPTSKSKIEKE</sequence>
<comment type="caution">
    <text evidence="9">The sequence shown here is derived from an EMBL/GenBank/DDBJ whole genome shotgun (WGS) entry which is preliminary data.</text>
</comment>
<dbReference type="PANTHER" id="PTHR30158:SF3">
    <property type="entry name" value="MULTIDRUG EFFLUX PUMP SUBUNIT ACRA-RELATED"/>
    <property type="match status" value="1"/>
</dbReference>
<feature type="signal peptide" evidence="4">
    <location>
        <begin position="1"/>
        <end position="24"/>
    </location>
</feature>
<comment type="subcellular location">
    <subcellularLocation>
        <location evidence="1">Cell inner membrane</location>
        <topology evidence="1">Lipid-anchor</topology>
    </subcellularLocation>
</comment>
<evidence type="ECO:0000259" key="6">
    <source>
        <dbReference type="Pfam" id="PF25917"/>
    </source>
</evidence>
<comment type="similarity">
    <text evidence="2">Belongs to the membrane fusion protein (MFP) (TC 8.A.1) family.</text>
</comment>
<dbReference type="InterPro" id="IPR006143">
    <property type="entry name" value="RND_pump_MFP"/>
</dbReference>
<dbReference type="Pfam" id="PF25917">
    <property type="entry name" value="BSH_RND"/>
    <property type="match status" value="1"/>
</dbReference>
<dbReference type="Gene3D" id="2.40.30.170">
    <property type="match status" value="1"/>
</dbReference>
<dbReference type="InterPro" id="IPR058624">
    <property type="entry name" value="MdtA-like_HH"/>
</dbReference>
<dbReference type="InterPro" id="IPR058625">
    <property type="entry name" value="MdtA-like_BSH"/>
</dbReference>
<dbReference type="Pfam" id="PF25876">
    <property type="entry name" value="HH_MFP_RND"/>
    <property type="match status" value="1"/>
</dbReference>
<dbReference type="EMBL" id="BAABKE010000001">
    <property type="protein sequence ID" value="GAA5093546.1"/>
    <property type="molecule type" value="Genomic_DNA"/>
</dbReference>
<evidence type="ECO:0000313" key="10">
    <source>
        <dbReference type="Proteomes" id="UP001500631"/>
    </source>
</evidence>
<dbReference type="PANTHER" id="PTHR30158">
    <property type="entry name" value="ACRA/E-RELATED COMPONENT OF DRUG EFFLUX TRANSPORTER"/>
    <property type="match status" value="1"/>
</dbReference>
<dbReference type="InterPro" id="IPR058626">
    <property type="entry name" value="MdtA-like_b-barrel"/>
</dbReference>
<reference evidence="10" key="1">
    <citation type="journal article" date="2019" name="Int. J. Syst. Evol. Microbiol.">
        <title>The Global Catalogue of Microorganisms (GCM) 10K type strain sequencing project: providing services to taxonomists for standard genome sequencing and annotation.</title>
        <authorList>
            <consortium name="The Broad Institute Genomics Platform"/>
            <consortium name="The Broad Institute Genome Sequencing Center for Infectious Disease"/>
            <person name="Wu L."/>
            <person name="Ma J."/>
        </authorList>
    </citation>
    <scope>NUCLEOTIDE SEQUENCE [LARGE SCALE GENOMIC DNA]</scope>
    <source>
        <strain evidence="10">JCM 18424</strain>
    </source>
</reference>
<dbReference type="Gene3D" id="2.40.50.100">
    <property type="match status" value="1"/>
</dbReference>
<dbReference type="Gene3D" id="1.10.287.470">
    <property type="entry name" value="Helix hairpin bin"/>
    <property type="match status" value="1"/>
</dbReference>
<dbReference type="Proteomes" id="UP001500631">
    <property type="component" value="Unassembled WGS sequence"/>
</dbReference>
<feature type="domain" description="Multidrug resistance protein MdtA-like C-terminal permuted SH3" evidence="8">
    <location>
        <begin position="314"/>
        <end position="375"/>
    </location>
</feature>
<feature type="domain" description="Multidrug resistance protein MdtA-like barrel-sandwich hybrid" evidence="6">
    <location>
        <begin position="66"/>
        <end position="208"/>
    </location>
</feature>
<keyword evidence="10" id="KW-1185">Reference proteome</keyword>
<dbReference type="Gene3D" id="2.40.420.20">
    <property type="match status" value="1"/>
</dbReference>
<keyword evidence="4" id="KW-0732">Signal</keyword>
<evidence type="ECO:0000256" key="4">
    <source>
        <dbReference type="SAM" id="SignalP"/>
    </source>
</evidence>
<dbReference type="Pfam" id="PF25967">
    <property type="entry name" value="RND-MFP_C"/>
    <property type="match status" value="1"/>
</dbReference>
<dbReference type="Pfam" id="PF25944">
    <property type="entry name" value="Beta-barrel_RND"/>
    <property type="match status" value="1"/>
</dbReference>
<organism evidence="9 10">
    <name type="scientific">Wohlfahrtiimonas larvae</name>
    <dbReference type="NCBI Taxonomy" id="1157986"/>
    <lineage>
        <taxon>Bacteria</taxon>
        <taxon>Pseudomonadati</taxon>
        <taxon>Pseudomonadota</taxon>
        <taxon>Gammaproteobacteria</taxon>
        <taxon>Cardiobacteriales</taxon>
        <taxon>Ignatzschineriaceae</taxon>
        <taxon>Wohlfahrtiimonas</taxon>
    </lineage>
</organism>
<evidence type="ECO:0000259" key="8">
    <source>
        <dbReference type="Pfam" id="PF25967"/>
    </source>
</evidence>
<dbReference type="PROSITE" id="PS51257">
    <property type="entry name" value="PROKAR_LIPOPROTEIN"/>
    <property type="match status" value="1"/>
</dbReference>
<protein>
    <submittedName>
        <fullName evidence="9">Efflux RND transporter periplasmic adaptor subunit</fullName>
    </submittedName>
</protein>